<comment type="caution">
    <text evidence="3">The sequence shown here is derived from an EMBL/GenBank/DDBJ whole genome shotgun (WGS) entry which is preliminary data.</text>
</comment>
<dbReference type="SUPFAM" id="SSF52833">
    <property type="entry name" value="Thioredoxin-like"/>
    <property type="match status" value="1"/>
</dbReference>
<keyword evidence="3" id="KW-0413">Isomerase</keyword>
<dbReference type="InterPro" id="IPR001853">
    <property type="entry name" value="DSBA-like_thioredoxin_dom"/>
</dbReference>
<organism evidence="3 4">
    <name type="scientific">Tepidiforma thermophila (strain KCTC 52669 / CGMCC 1.13589 / G233)</name>
    <dbReference type="NCBI Taxonomy" id="2761530"/>
    <lineage>
        <taxon>Bacteria</taxon>
        <taxon>Bacillati</taxon>
        <taxon>Chloroflexota</taxon>
        <taxon>Tepidiformia</taxon>
        <taxon>Tepidiformales</taxon>
        <taxon>Tepidiformaceae</taxon>
        <taxon>Tepidiforma</taxon>
    </lineage>
</organism>
<name>A0A2A9HDY1_TEPT2</name>
<dbReference type="InterPro" id="IPR036249">
    <property type="entry name" value="Thioredoxin-like_sf"/>
</dbReference>
<keyword evidence="4" id="KW-1185">Reference proteome</keyword>
<evidence type="ECO:0000313" key="4">
    <source>
        <dbReference type="Proteomes" id="UP000223071"/>
    </source>
</evidence>
<dbReference type="PANTHER" id="PTHR13887">
    <property type="entry name" value="GLUTATHIONE S-TRANSFERASE KAPPA"/>
    <property type="match status" value="1"/>
</dbReference>
<feature type="region of interest" description="Disordered" evidence="1">
    <location>
        <begin position="52"/>
        <end position="74"/>
    </location>
</feature>
<feature type="domain" description="DSBA-like thioredoxin" evidence="2">
    <location>
        <begin position="16"/>
        <end position="200"/>
    </location>
</feature>
<dbReference type="GO" id="GO:0016853">
    <property type="term" value="F:isomerase activity"/>
    <property type="evidence" value="ECO:0007669"/>
    <property type="project" value="UniProtKB-KW"/>
</dbReference>
<gene>
    <name evidence="3" type="ORF">A9A59_0202</name>
</gene>
<dbReference type="Proteomes" id="UP000223071">
    <property type="component" value="Unassembled WGS sequence"/>
</dbReference>
<dbReference type="PANTHER" id="PTHR13887:SF41">
    <property type="entry name" value="THIOREDOXIN SUPERFAMILY PROTEIN"/>
    <property type="match status" value="1"/>
</dbReference>
<proteinExistence type="predicted"/>
<reference evidence="3 4" key="1">
    <citation type="submission" date="2017-09" db="EMBL/GenBank/DDBJ databases">
        <title>Sequencing the genomes of two abundant thermophiles in Great Basin hot springs: Thermocrinis jamiesonii and novel Chloroflexi Thermoflexus hugenholtzii.</title>
        <authorList>
            <person name="Hedlund B."/>
        </authorList>
    </citation>
    <scope>NUCLEOTIDE SEQUENCE [LARGE SCALE GENOMIC DNA]</scope>
    <source>
        <strain evidence="3 4">G233</strain>
    </source>
</reference>
<dbReference type="GO" id="GO:0016491">
    <property type="term" value="F:oxidoreductase activity"/>
    <property type="evidence" value="ECO:0007669"/>
    <property type="project" value="InterPro"/>
</dbReference>
<dbReference type="Gene3D" id="3.40.30.10">
    <property type="entry name" value="Glutaredoxin"/>
    <property type="match status" value="1"/>
</dbReference>
<evidence type="ECO:0000256" key="1">
    <source>
        <dbReference type="SAM" id="MobiDB-lite"/>
    </source>
</evidence>
<dbReference type="Pfam" id="PF01323">
    <property type="entry name" value="DSBA"/>
    <property type="match status" value="1"/>
</dbReference>
<accession>A0A2A9HDY1</accession>
<dbReference type="AlphaFoldDB" id="A0A2A9HDY1"/>
<dbReference type="EMBL" id="PDJQ01000001">
    <property type="protein sequence ID" value="PFG73009.1"/>
    <property type="molecule type" value="Genomic_DNA"/>
</dbReference>
<dbReference type="CDD" id="cd03024">
    <property type="entry name" value="DsbA_FrnE"/>
    <property type="match status" value="1"/>
</dbReference>
<evidence type="ECO:0000259" key="2">
    <source>
        <dbReference type="Pfam" id="PF01323"/>
    </source>
</evidence>
<sequence length="214" mass="23907">MVPAMMDDGAGRPLQVLVISDFVCPWCYLGLVEIERVEREYEVEVRHVPYLLDPSTPPEGKPRRPMTRPGDPPTAMELRAEAAGIRFTRGREWTSNSVLAHEGAEFAHEAGRAREYAREMFRAYFTELEDIGKLEVVLAVGERAGLDVEALRAALEAHTYRPRVLEAIGWTREAGISGVPTFVFGDRFVLPGAQDAAVFDAVMERLGVPRRRQG</sequence>
<evidence type="ECO:0000313" key="3">
    <source>
        <dbReference type="EMBL" id="PFG73009.1"/>
    </source>
</evidence>
<protein>
    <submittedName>
        <fullName evidence="3">Putative DsbA family dithiol-disulfide isomerase</fullName>
    </submittedName>
</protein>